<dbReference type="PANTHER" id="PTHR13140:SF706">
    <property type="entry name" value="DILUTE CLASS UNCONVENTIONAL MYOSIN, ISOFORM C"/>
    <property type="match status" value="1"/>
</dbReference>
<evidence type="ECO:0000256" key="3">
    <source>
        <dbReference type="ARBA" id="ARBA00023123"/>
    </source>
</evidence>
<dbReference type="PRINTS" id="PR00193">
    <property type="entry name" value="MYOSINHEAVY"/>
</dbReference>
<gene>
    <name evidence="11" type="ORF">JTE90_019751</name>
</gene>
<evidence type="ECO:0000259" key="9">
    <source>
        <dbReference type="PROSITE" id="PS50106"/>
    </source>
</evidence>
<evidence type="ECO:0000256" key="2">
    <source>
        <dbReference type="ARBA" id="ARBA00022840"/>
    </source>
</evidence>
<keyword evidence="3 6" id="KW-0518">Myosin</keyword>
<dbReference type="SMART" id="SM00228">
    <property type="entry name" value="PDZ"/>
    <property type="match status" value="1"/>
</dbReference>
<evidence type="ECO:0000256" key="8">
    <source>
        <dbReference type="SAM" id="MobiDB-lite"/>
    </source>
</evidence>
<evidence type="ECO:0008006" key="13">
    <source>
        <dbReference type="Google" id="ProtNLM"/>
    </source>
</evidence>
<dbReference type="Gene3D" id="2.30.42.10">
    <property type="match status" value="1"/>
</dbReference>
<accession>A0AAV6UMG8</accession>
<dbReference type="Gene3D" id="1.20.120.720">
    <property type="entry name" value="Myosin VI head, motor domain, U50 subdomain"/>
    <property type="match status" value="1"/>
</dbReference>
<dbReference type="AlphaFoldDB" id="A0AAV6UMG8"/>
<dbReference type="GO" id="GO:0005524">
    <property type="term" value="F:ATP binding"/>
    <property type="evidence" value="ECO:0007669"/>
    <property type="project" value="UniProtKB-UniRule"/>
</dbReference>
<dbReference type="SUPFAM" id="SSF50156">
    <property type="entry name" value="PDZ domain-like"/>
    <property type="match status" value="1"/>
</dbReference>
<feature type="region of interest" description="Disordered" evidence="8">
    <location>
        <begin position="1"/>
        <end position="139"/>
    </location>
</feature>
<dbReference type="GO" id="GO:0005737">
    <property type="term" value="C:cytoplasm"/>
    <property type="evidence" value="ECO:0007669"/>
    <property type="project" value="TreeGrafter"/>
</dbReference>
<evidence type="ECO:0000313" key="12">
    <source>
        <dbReference type="Proteomes" id="UP000827092"/>
    </source>
</evidence>
<dbReference type="InterPro" id="IPR001478">
    <property type="entry name" value="PDZ"/>
</dbReference>
<feature type="compositionally biased region" description="Low complexity" evidence="8">
    <location>
        <begin position="74"/>
        <end position="85"/>
    </location>
</feature>
<sequence length="1280" mass="143404">MFRWKKDKDKEKEKDDKKKKDKKDRKDRKSTIEKESLTPDELKRLDEVRRSFNSTRSSSSKEASDSFEKRSNGSDYSLSSQHDSSPTSGSVLSFDPNKPSSPSRRPPPLPKKPTLLVKPHQAGGNVETTPSPQGSTYSMASLHLGNVGANLTNEMMAFMDQMNHPGGEGIPAALPPSPAKPSVPSAPPSQVPPGEQGGYGIRWKTYASNLSLPPVTCLPSPPIRTLIIKRQPTGDFGFALRRAVFLERRSPEIESRQTMVFAEPSSVGKNNTTGLLPGDRLVKVNDLLVENKPREEIIELICSSGDSVVLHVQTVPELQELTKRCICDNQSVDAVDNAMKPIALSPTSDSRFRAMAKSEEEMENEKTWLSKDMAWIVHKGGFSTAYLVKSNTETQEGKISVKTDFSPDVLEVNEEDVEKANPPLFDFIENVAHLRHVNESSVLNALRQRYCSQLIYTYAGNNLLVLNPAHALAAYSEKVMRGFKTCRDDDMPPHIYAVAQSALSNLLRTRKDQSIVIQGRSGSGKSTSLRHVMQYLVVIAGSSKQVLTGEKLNAASTLLEAFGNCRTAMNTNATRFTQLFSMDFDHSGQIISASVQAYNVERSRVSRRPEGEPNFHVFYYLLAGSDANLKKELHFEHLQDPNLFMTPLHKDEDQRRACLAWDNISAAFQTLNVQEGESKAIWYVLAAIYHLGVASACKGSNGRLQFLRPQSAQKAASLLGCTVEDLAKSIFSSDHSGPVSGKVSPRSSDGTVEAIECLQAMVSGLYTEAFGAVIYLINRSLSGVGRSMASIHLLDMPGFQNPATCGRIMGASLEDLCHNYCQERLQALFHDSTFLVQQERYIQENIEWNKEEFHFASPAPLIDVIDHSPQQGAMRASTADLRDAGKRGILWLLDEESLFPAASEKTFLDKMFVNYSGKDYQQLVRKGPYNHQFTVQHFYGTNPVVYSVSGWLRNSREHPAARQVIFLLQESQKECISQLFSSSRGVFGTTGGNSLHVEGTSTLRRSSSMRRTQGVSAAGIKRRSLPLQVKYHMDVLVDLLKRTNMHFVQCFLPRHNAGTGEGQFSPVVNKGPITDDILNIPLLRSQLRGFQILDTVRVYKQGFPDNLMYSEFRRRFEILAPVEHRITSPVYDERQAVETLLRHIDIEKSTYRMGLSQIFLRSGALAHLESCRDQKLNGVIASFQAHCRGYLARSAINKLKVQDLAIRCIQRNVRKFVAIRSWTWWRLYVKVLPLLNVHRTEEDLRLKTEELELVKGKLEKLEKERNELKSTNDKLEAKVM</sequence>
<keyword evidence="7" id="KW-0175">Coiled coil</keyword>
<evidence type="ECO:0000256" key="6">
    <source>
        <dbReference type="PROSITE-ProRule" id="PRU00782"/>
    </source>
</evidence>
<comment type="caution">
    <text evidence="11">The sequence shown here is derived from an EMBL/GenBank/DDBJ whole genome shotgun (WGS) entry which is preliminary data.</text>
</comment>
<reference evidence="11 12" key="1">
    <citation type="journal article" date="2022" name="Nat. Ecol. Evol.">
        <title>A masculinizing supergene underlies an exaggerated male reproductive morph in a spider.</title>
        <authorList>
            <person name="Hendrickx F."/>
            <person name="De Corte Z."/>
            <person name="Sonet G."/>
            <person name="Van Belleghem S.M."/>
            <person name="Kostlbacher S."/>
            <person name="Vangestel C."/>
        </authorList>
    </citation>
    <scope>NUCLEOTIDE SEQUENCE [LARGE SCALE GENOMIC DNA]</scope>
    <source>
        <strain evidence="11">W744_W776</strain>
    </source>
</reference>
<dbReference type="PROSITE" id="PS50106">
    <property type="entry name" value="PDZ"/>
    <property type="match status" value="1"/>
</dbReference>
<keyword evidence="1 6" id="KW-0547">Nucleotide-binding</keyword>
<dbReference type="InterPro" id="IPR036034">
    <property type="entry name" value="PDZ_sf"/>
</dbReference>
<dbReference type="Gene3D" id="3.40.850.10">
    <property type="entry name" value="Kinesin motor domain"/>
    <property type="match status" value="1"/>
</dbReference>
<dbReference type="Gene3D" id="1.10.10.820">
    <property type="match status" value="1"/>
</dbReference>
<dbReference type="PANTHER" id="PTHR13140">
    <property type="entry name" value="MYOSIN"/>
    <property type="match status" value="1"/>
</dbReference>
<dbReference type="Proteomes" id="UP000827092">
    <property type="component" value="Unassembled WGS sequence"/>
</dbReference>
<dbReference type="InterPro" id="IPR036064">
    <property type="entry name" value="MYSc_Myo18"/>
</dbReference>
<feature type="region of interest" description="Disordered" evidence="8">
    <location>
        <begin position="164"/>
        <end position="196"/>
    </location>
</feature>
<keyword evidence="4 6" id="KW-0505">Motor protein</keyword>
<evidence type="ECO:0000259" key="10">
    <source>
        <dbReference type="PROSITE" id="PS51456"/>
    </source>
</evidence>
<name>A0AAV6UMG8_9ARAC</name>
<protein>
    <recommendedName>
        <fullName evidence="13">Unconventional myosin-XVIIIa</fullName>
    </recommendedName>
</protein>
<feature type="compositionally biased region" description="Low complexity" evidence="8">
    <location>
        <begin position="51"/>
        <end position="61"/>
    </location>
</feature>
<dbReference type="EMBL" id="JAFNEN010000334">
    <property type="protein sequence ID" value="KAG8185494.1"/>
    <property type="molecule type" value="Genomic_DNA"/>
</dbReference>
<dbReference type="CDD" id="cd01386">
    <property type="entry name" value="MYSc_Myo18"/>
    <property type="match status" value="1"/>
</dbReference>
<dbReference type="Gene3D" id="4.10.270.10">
    <property type="entry name" value="Myosin, subunit A"/>
    <property type="match status" value="1"/>
</dbReference>
<evidence type="ECO:0000256" key="1">
    <source>
        <dbReference type="ARBA" id="ARBA00022741"/>
    </source>
</evidence>
<dbReference type="PROSITE" id="PS50096">
    <property type="entry name" value="IQ"/>
    <property type="match status" value="1"/>
</dbReference>
<feature type="compositionally biased region" description="Pro residues" evidence="8">
    <location>
        <begin position="173"/>
        <end position="191"/>
    </location>
</feature>
<evidence type="ECO:0000313" key="11">
    <source>
        <dbReference type="EMBL" id="KAG8185494.1"/>
    </source>
</evidence>
<dbReference type="SMART" id="SM00242">
    <property type="entry name" value="MYSc"/>
    <property type="match status" value="1"/>
</dbReference>
<keyword evidence="2 6" id="KW-0067">ATP-binding</keyword>
<dbReference type="Gene3D" id="1.20.58.530">
    <property type="match status" value="1"/>
</dbReference>
<comment type="caution">
    <text evidence="6">Lacks conserved residue(s) required for the propagation of feature annotation.</text>
</comment>
<keyword evidence="12" id="KW-1185">Reference proteome</keyword>
<dbReference type="Pfam" id="PF00063">
    <property type="entry name" value="Myosin_head"/>
    <property type="match status" value="1"/>
</dbReference>
<dbReference type="InterPro" id="IPR027417">
    <property type="entry name" value="P-loop_NTPase"/>
</dbReference>
<dbReference type="GO" id="GO:0000146">
    <property type="term" value="F:microfilament motor activity"/>
    <property type="evidence" value="ECO:0007669"/>
    <property type="project" value="TreeGrafter"/>
</dbReference>
<feature type="domain" description="PDZ" evidence="9">
    <location>
        <begin position="225"/>
        <end position="316"/>
    </location>
</feature>
<feature type="compositionally biased region" description="Basic and acidic residues" evidence="8">
    <location>
        <begin position="62"/>
        <end position="72"/>
    </location>
</feature>
<feature type="domain" description="Myosin motor" evidence="10">
    <location>
        <begin position="426"/>
        <end position="1173"/>
    </location>
</feature>
<evidence type="ECO:0000256" key="4">
    <source>
        <dbReference type="ARBA" id="ARBA00023175"/>
    </source>
</evidence>
<proteinExistence type="inferred from homology"/>
<keyword evidence="5 6" id="KW-0009">Actin-binding</keyword>
<organism evidence="11 12">
    <name type="scientific">Oedothorax gibbosus</name>
    <dbReference type="NCBI Taxonomy" id="931172"/>
    <lineage>
        <taxon>Eukaryota</taxon>
        <taxon>Metazoa</taxon>
        <taxon>Ecdysozoa</taxon>
        <taxon>Arthropoda</taxon>
        <taxon>Chelicerata</taxon>
        <taxon>Arachnida</taxon>
        <taxon>Araneae</taxon>
        <taxon>Araneomorphae</taxon>
        <taxon>Entelegynae</taxon>
        <taxon>Araneoidea</taxon>
        <taxon>Linyphiidae</taxon>
        <taxon>Erigoninae</taxon>
        <taxon>Oedothorax</taxon>
    </lineage>
</organism>
<evidence type="ECO:0000256" key="5">
    <source>
        <dbReference type="ARBA" id="ARBA00023203"/>
    </source>
</evidence>
<feature type="compositionally biased region" description="Basic and acidic residues" evidence="8">
    <location>
        <begin position="27"/>
        <end position="50"/>
    </location>
</feature>
<dbReference type="GO" id="GO:0051015">
    <property type="term" value="F:actin filament binding"/>
    <property type="evidence" value="ECO:0007669"/>
    <property type="project" value="TreeGrafter"/>
</dbReference>
<dbReference type="GO" id="GO:0007015">
    <property type="term" value="P:actin filament organization"/>
    <property type="evidence" value="ECO:0007669"/>
    <property type="project" value="TreeGrafter"/>
</dbReference>
<dbReference type="GO" id="GO:0016459">
    <property type="term" value="C:myosin complex"/>
    <property type="evidence" value="ECO:0007669"/>
    <property type="project" value="UniProtKB-KW"/>
</dbReference>
<feature type="compositionally biased region" description="Basic and acidic residues" evidence="8">
    <location>
        <begin position="1"/>
        <end position="18"/>
    </location>
</feature>
<feature type="coiled-coil region" evidence="7">
    <location>
        <begin position="1244"/>
        <end position="1278"/>
    </location>
</feature>
<feature type="binding site" evidence="6">
    <location>
        <begin position="519"/>
        <end position="526"/>
    </location>
    <ligand>
        <name>ATP</name>
        <dbReference type="ChEBI" id="CHEBI:30616"/>
    </ligand>
</feature>
<dbReference type="FunFam" id="2.30.42.10:FF:000059">
    <property type="entry name" value="unconventional myosin-XVIIIa isoform X1"/>
    <property type="match status" value="1"/>
</dbReference>
<dbReference type="Gene3D" id="6.20.240.20">
    <property type="match status" value="1"/>
</dbReference>
<feature type="compositionally biased region" description="Polar residues" evidence="8">
    <location>
        <begin position="126"/>
        <end position="139"/>
    </location>
</feature>
<dbReference type="PROSITE" id="PS51456">
    <property type="entry name" value="MYOSIN_MOTOR"/>
    <property type="match status" value="1"/>
</dbReference>
<dbReference type="SUPFAM" id="SSF52540">
    <property type="entry name" value="P-loop containing nucleoside triphosphate hydrolases"/>
    <property type="match status" value="1"/>
</dbReference>
<comment type="similarity">
    <text evidence="6">Belongs to the TRAFAC class myosin-kinesin ATPase superfamily. Myosin family.</text>
</comment>
<dbReference type="InterPro" id="IPR001609">
    <property type="entry name" value="Myosin_head_motor_dom-like"/>
</dbReference>
<evidence type="ECO:0000256" key="7">
    <source>
        <dbReference type="SAM" id="Coils"/>
    </source>
</evidence>
<dbReference type="CDD" id="cd06747">
    <property type="entry name" value="PDZ_MYO18-like"/>
    <property type="match status" value="1"/>
</dbReference>
<dbReference type="GO" id="GO:0016020">
    <property type="term" value="C:membrane"/>
    <property type="evidence" value="ECO:0007669"/>
    <property type="project" value="TreeGrafter"/>
</dbReference>
<dbReference type="InterPro" id="IPR036961">
    <property type="entry name" value="Kinesin_motor_dom_sf"/>
</dbReference>